<comment type="subcellular location">
    <subcellularLocation>
        <location evidence="1">Cell membrane</location>
        <topology evidence="1">Multi-pass membrane protein</topology>
    </subcellularLocation>
</comment>
<dbReference type="Gene3D" id="3.30.240.20">
    <property type="entry name" value="bsu07140 like domains"/>
    <property type="match status" value="1"/>
</dbReference>
<feature type="transmembrane region" description="Helical" evidence="7">
    <location>
        <begin position="57"/>
        <end position="78"/>
    </location>
</feature>
<evidence type="ECO:0000313" key="9">
    <source>
        <dbReference type="EMBL" id="MPM61974.1"/>
    </source>
</evidence>
<comment type="caution">
    <text evidence="9">The sequence shown here is derived from an EMBL/GenBank/DDBJ whole genome shotgun (WGS) entry which is preliminary data.</text>
</comment>
<dbReference type="GO" id="GO:0005886">
    <property type="term" value="C:plasma membrane"/>
    <property type="evidence" value="ECO:0007669"/>
    <property type="project" value="UniProtKB-SubCell"/>
</dbReference>
<organism evidence="9">
    <name type="scientific">bioreactor metagenome</name>
    <dbReference type="NCBI Taxonomy" id="1076179"/>
    <lineage>
        <taxon>unclassified sequences</taxon>
        <taxon>metagenomes</taxon>
        <taxon>ecological metagenomes</taxon>
    </lineage>
</organism>
<dbReference type="Pfam" id="PF04239">
    <property type="entry name" value="DUF421"/>
    <property type="match status" value="1"/>
</dbReference>
<reference evidence="9" key="1">
    <citation type="submission" date="2019-08" db="EMBL/GenBank/DDBJ databases">
        <authorList>
            <person name="Kucharzyk K."/>
            <person name="Murdoch R.W."/>
            <person name="Higgins S."/>
            <person name="Loffler F."/>
        </authorList>
    </citation>
    <scope>NUCLEOTIDE SEQUENCE</scope>
</reference>
<evidence type="ECO:0000256" key="7">
    <source>
        <dbReference type="SAM" id="Phobius"/>
    </source>
</evidence>
<keyword evidence="5 7" id="KW-1133">Transmembrane helix</keyword>
<protein>
    <recommendedName>
        <fullName evidence="8">YetF C-terminal domain-containing protein</fullName>
    </recommendedName>
</protein>
<proteinExistence type="inferred from homology"/>
<name>A0A645BJP0_9ZZZZ</name>
<feature type="transmembrane region" description="Helical" evidence="7">
    <location>
        <begin position="6"/>
        <end position="23"/>
    </location>
</feature>
<evidence type="ECO:0000256" key="4">
    <source>
        <dbReference type="ARBA" id="ARBA00022692"/>
    </source>
</evidence>
<evidence type="ECO:0000259" key="8">
    <source>
        <dbReference type="Pfam" id="PF04239"/>
    </source>
</evidence>
<gene>
    <name evidence="9" type="ORF">SDC9_108839</name>
</gene>
<sequence>MLITITRTLLLYVFVVFAVRLMGKRQIGELQPSELVITILLSEIAAIPMQNNRIPLLNSFVAVLILVSLEVFSSFFAMKSNKFRKLTEGNSVYVIKEGKLLQKELKKLRFTVDDLMEALRQKDIFDVSDVAYAIVETNGSLSVLLKADKLTITPSDLGKKIKEKGVQCVIISDGKVIKDDFDVCNMTDKKLKYILEKEKRKIDNIMLMTINKSGDKIIIDKEQGK</sequence>
<evidence type="ECO:0000256" key="3">
    <source>
        <dbReference type="ARBA" id="ARBA00022475"/>
    </source>
</evidence>
<dbReference type="PANTHER" id="PTHR34582">
    <property type="entry name" value="UPF0702 TRANSMEMBRANE PROTEIN YCAP"/>
    <property type="match status" value="1"/>
</dbReference>
<evidence type="ECO:0000256" key="6">
    <source>
        <dbReference type="ARBA" id="ARBA00023136"/>
    </source>
</evidence>
<dbReference type="InterPro" id="IPR007353">
    <property type="entry name" value="DUF421"/>
</dbReference>
<dbReference type="AlphaFoldDB" id="A0A645BJP0"/>
<comment type="similarity">
    <text evidence="2">Belongs to the UPF0702 family.</text>
</comment>
<accession>A0A645BJP0</accession>
<evidence type="ECO:0000256" key="1">
    <source>
        <dbReference type="ARBA" id="ARBA00004651"/>
    </source>
</evidence>
<keyword evidence="3" id="KW-1003">Cell membrane</keyword>
<dbReference type="InterPro" id="IPR023090">
    <property type="entry name" value="UPF0702_alpha/beta_dom_sf"/>
</dbReference>
<keyword evidence="6 7" id="KW-0472">Membrane</keyword>
<dbReference type="PANTHER" id="PTHR34582:SF6">
    <property type="entry name" value="UPF0702 TRANSMEMBRANE PROTEIN YCAP"/>
    <property type="match status" value="1"/>
</dbReference>
<feature type="domain" description="YetF C-terminal" evidence="8">
    <location>
        <begin position="78"/>
        <end position="210"/>
    </location>
</feature>
<evidence type="ECO:0000256" key="2">
    <source>
        <dbReference type="ARBA" id="ARBA00006448"/>
    </source>
</evidence>
<dbReference type="EMBL" id="VSSQ01018626">
    <property type="protein sequence ID" value="MPM61974.1"/>
    <property type="molecule type" value="Genomic_DNA"/>
</dbReference>
<keyword evidence="4 7" id="KW-0812">Transmembrane</keyword>
<evidence type="ECO:0000256" key="5">
    <source>
        <dbReference type="ARBA" id="ARBA00022989"/>
    </source>
</evidence>